<keyword evidence="4" id="KW-0067">ATP-binding</keyword>
<dbReference type="Gene3D" id="1.20.120.1080">
    <property type="match status" value="1"/>
</dbReference>
<reference evidence="7" key="1">
    <citation type="submission" date="2022-11" db="UniProtKB">
        <authorList>
            <consortium name="WormBaseParasite"/>
        </authorList>
    </citation>
    <scope>IDENTIFICATION</scope>
</reference>
<evidence type="ECO:0000259" key="5">
    <source>
        <dbReference type="PROSITE" id="PS51192"/>
    </source>
</evidence>
<dbReference type="SUPFAM" id="SSF52540">
    <property type="entry name" value="P-loop containing nucleoside triphosphate hydrolases"/>
    <property type="match status" value="1"/>
</dbReference>
<proteinExistence type="predicted"/>
<dbReference type="GO" id="GO:0005634">
    <property type="term" value="C:nucleus"/>
    <property type="evidence" value="ECO:0007669"/>
    <property type="project" value="TreeGrafter"/>
</dbReference>
<dbReference type="PANTHER" id="PTHR18934">
    <property type="entry name" value="ATP-DEPENDENT RNA HELICASE"/>
    <property type="match status" value="1"/>
</dbReference>
<dbReference type="InterPro" id="IPR027417">
    <property type="entry name" value="P-loop_NTPase"/>
</dbReference>
<protein>
    <submittedName>
        <fullName evidence="7">Helicase ATP-binding domain-containing protein</fullName>
    </submittedName>
</protein>
<dbReference type="GO" id="GO:0005524">
    <property type="term" value="F:ATP binding"/>
    <property type="evidence" value="ECO:0007669"/>
    <property type="project" value="UniProtKB-KW"/>
</dbReference>
<dbReference type="GO" id="GO:0003723">
    <property type="term" value="F:RNA binding"/>
    <property type="evidence" value="ECO:0007669"/>
    <property type="project" value="TreeGrafter"/>
</dbReference>
<organism evidence="6 7">
    <name type="scientific">Panagrolaimus davidi</name>
    <dbReference type="NCBI Taxonomy" id="227884"/>
    <lineage>
        <taxon>Eukaryota</taxon>
        <taxon>Metazoa</taxon>
        <taxon>Ecdysozoa</taxon>
        <taxon>Nematoda</taxon>
        <taxon>Chromadorea</taxon>
        <taxon>Rhabditida</taxon>
        <taxon>Tylenchina</taxon>
        <taxon>Panagrolaimomorpha</taxon>
        <taxon>Panagrolaimoidea</taxon>
        <taxon>Panagrolaimidae</taxon>
        <taxon>Panagrolaimus</taxon>
    </lineage>
</organism>
<dbReference type="InterPro" id="IPR011545">
    <property type="entry name" value="DEAD/DEAH_box_helicase_dom"/>
</dbReference>
<keyword evidence="2" id="KW-0378">Hydrolase</keyword>
<dbReference type="GO" id="GO:0016787">
    <property type="term" value="F:hydrolase activity"/>
    <property type="evidence" value="ECO:0007669"/>
    <property type="project" value="UniProtKB-KW"/>
</dbReference>
<name>A0A914Q4K5_9BILA</name>
<dbReference type="WBParaSite" id="PDA_v2.g26204.t1">
    <property type="protein sequence ID" value="PDA_v2.g26204.t1"/>
    <property type="gene ID" value="PDA_v2.g26204"/>
</dbReference>
<dbReference type="Pfam" id="PF00270">
    <property type="entry name" value="DEAD"/>
    <property type="match status" value="1"/>
</dbReference>
<evidence type="ECO:0000256" key="4">
    <source>
        <dbReference type="ARBA" id="ARBA00022840"/>
    </source>
</evidence>
<dbReference type="AlphaFoldDB" id="A0A914Q4K5"/>
<dbReference type="SMART" id="SM00487">
    <property type="entry name" value="DEXDc"/>
    <property type="match status" value="1"/>
</dbReference>
<evidence type="ECO:0000313" key="7">
    <source>
        <dbReference type="WBParaSite" id="PDA_v2.g26204.t1"/>
    </source>
</evidence>
<evidence type="ECO:0000256" key="1">
    <source>
        <dbReference type="ARBA" id="ARBA00022741"/>
    </source>
</evidence>
<evidence type="ECO:0000313" key="6">
    <source>
        <dbReference type="Proteomes" id="UP000887578"/>
    </source>
</evidence>
<keyword evidence="6" id="KW-1185">Reference proteome</keyword>
<dbReference type="Proteomes" id="UP000887578">
    <property type="component" value="Unplaced"/>
</dbReference>
<feature type="domain" description="Helicase ATP-binding" evidence="5">
    <location>
        <begin position="72"/>
        <end position="224"/>
    </location>
</feature>
<dbReference type="GO" id="GO:0004386">
    <property type="term" value="F:helicase activity"/>
    <property type="evidence" value="ECO:0007669"/>
    <property type="project" value="UniProtKB-KW"/>
</dbReference>
<sequence length="769" mass="86621">MLRREKKKFVLLCDGFIKTKYPVDVFTGLNGISHIDIVASCKAPCIDMVPSLVTETPFYKKFMSDSNLIWNQKNLEVKAVIVIKAPTGTGKTVAIPYIIVQKVKTSKVLVVLPTKLAVRTVYTWLKEDVHSEIHGAYTRDHFEYIVGKTAILYCTSGIASILLRKKHCNFTHVILDEFHDRTVTHNIILALAYFGGRKVIVTSATIGEETFARLSVYCNGDIEIIELNVIPDYKIVIQSYDFDAYLADKVSSQCPLKFYHNELMDRGIGLIKKLATEHKDGDFIVFVSGLQMMNVMIARLDPFFVEKNVQPVRLHSTVLNPPEALNNDNRKCFFSGNIAQSSTTIKNARFVIDTCLTKTKTSYSVYGIYNLVEEWCDKNSIIHRMGRVGRTSDGFYFFLVDPCHFKYFMQSKEKFLLDGPELEGAAISQIMAGNKVESFSNAFDEAKEMTMPQVYTSLILEGACTKEKVVTEYGALLGLFNMDPKLASLVLHGLFYGCLRKAIFIVAALSGTSNIIAYNRDSDANPMENEKWKGKSSGSEHLILGRLLQDFYFNKHLFTDEKKNGAAEAAKTKFYKGIFQKTECESALKLAEKIFLRCISLGLIDKDASLHDRYARHNENDDLSFNVILAITGAFGSRFVNVYDQLIPGTNYYLHPDTDTGCKILQKKFGIYFNVSSFSDGKMKGPMTFVDPLLFCYFANTGGTFSADCNSGVSGVSAPVPDGAFFVPVENVEAVLEFRKQFFKTFMDFFVSKSFQPQFDMTNLMPYFE</sequence>
<dbReference type="PANTHER" id="PTHR18934:SF237">
    <property type="entry name" value="ATP-DEPENDENT DNA_RNA HELICASE DHX36"/>
    <property type="match status" value="1"/>
</dbReference>
<keyword evidence="1" id="KW-0547">Nucleotide-binding</keyword>
<accession>A0A914Q4K5</accession>
<dbReference type="Gene3D" id="3.40.50.300">
    <property type="entry name" value="P-loop containing nucleotide triphosphate hydrolases"/>
    <property type="match status" value="2"/>
</dbReference>
<keyword evidence="3" id="KW-0347">Helicase</keyword>
<evidence type="ECO:0000256" key="3">
    <source>
        <dbReference type="ARBA" id="ARBA00022806"/>
    </source>
</evidence>
<evidence type="ECO:0000256" key="2">
    <source>
        <dbReference type="ARBA" id="ARBA00022801"/>
    </source>
</evidence>
<dbReference type="InterPro" id="IPR014001">
    <property type="entry name" value="Helicase_ATP-bd"/>
</dbReference>
<dbReference type="PROSITE" id="PS51192">
    <property type="entry name" value="HELICASE_ATP_BIND_1"/>
    <property type="match status" value="1"/>
</dbReference>